<dbReference type="EMBL" id="JAHEPS010000005">
    <property type="protein sequence ID" value="MBT1445619.1"/>
    <property type="molecule type" value="Genomic_DNA"/>
</dbReference>
<organism evidence="2 3">
    <name type="scientific">Shewanella jiangmenensis</name>
    <dbReference type="NCBI Taxonomy" id="2837387"/>
    <lineage>
        <taxon>Bacteria</taxon>
        <taxon>Pseudomonadati</taxon>
        <taxon>Pseudomonadota</taxon>
        <taxon>Gammaproteobacteria</taxon>
        <taxon>Alteromonadales</taxon>
        <taxon>Shewanellaceae</taxon>
        <taxon>Shewanella</taxon>
    </lineage>
</organism>
<feature type="region of interest" description="Disordered" evidence="1">
    <location>
        <begin position="100"/>
        <end position="124"/>
    </location>
</feature>
<dbReference type="RefSeq" id="WP_214507810.1">
    <property type="nucleotide sequence ID" value="NZ_JAHEPS010000005.1"/>
</dbReference>
<accession>A0ABS5V583</accession>
<evidence type="ECO:0000313" key="3">
    <source>
        <dbReference type="Proteomes" id="UP001195903"/>
    </source>
</evidence>
<gene>
    <name evidence="2" type="ORF">KJI95_13940</name>
</gene>
<comment type="caution">
    <text evidence="2">The sequence shown here is derived from an EMBL/GenBank/DDBJ whole genome shotgun (WGS) entry which is preliminary data.</text>
</comment>
<evidence type="ECO:0000313" key="2">
    <source>
        <dbReference type="EMBL" id="MBT1445619.1"/>
    </source>
</evidence>
<keyword evidence="3" id="KW-1185">Reference proteome</keyword>
<protein>
    <submittedName>
        <fullName evidence="2">Uncharacterized protein</fullName>
    </submittedName>
</protein>
<proteinExistence type="predicted"/>
<feature type="compositionally biased region" description="Polar residues" evidence="1">
    <location>
        <begin position="100"/>
        <end position="115"/>
    </location>
</feature>
<evidence type="ECO:0000256" key="1">
    <source>
        <dbReference type="SAM" id="MobiDB-lite"/>
    </source>
</evidence>
<dbReference type="Proteomes" id="UP001195903">
    <property type="component" value="Unassembled WGS sequence"/>
</dbReference>
<name>A0ABS5V583_9GAMM</name>
<reference evidence="2 3" key="1">
    <citation type="submission" date="2021-05" db="EMBL/GenBank/DDBJ databases">
        <title>Shewanella sp. JM162201.</title>
        <authorList>
            <person name="Xu S."/>
            <person name="Li A."/>
        </authorList>
    </citation>
    <scope>NUCLEOTIDE SEQUENCE [LARGE SCALE GENOMIC DNA]</scope>
    <source>
        <strain evidence="2 3">JM162201</strain>
    </source>
</reference>
<sequence length="322" mass="35107">MFNQYYRLPELVEVTQDAQFTISLSEDVSDYTLMQALRAPLLELVVAKMMPNVASNAEPKAPAKSHSACQASCELLVRLQAGFQLSMFDCKPAAPDSFSNIDESSAESTAENAYSNKADRSGSGLTRTLGQGARLYAAGGHKPTKLIETLRRGLRFSVSFAKSGPLVLNLEGTGHAGAGHAGAGGFELVALEADLRLSEDPAVLQNAKSVLSRAPEYDASAAALALLITELEQARRELHEYLSGADKHPGLASEALRLEPMLAQRRQWLLRQYAQSQERVQLSYSANERLTDTEQLQRLIKCYELLCPPDINAMVHSIAEEN</sequence>